<feature type="binding site" evidence="9">
    <location>
        <position position="166"/>
    </location>
    <ligand>
        <name>3-phosphoshikimate</name>
        <dbReference type="ChEBI" id="CHEBI:145989"/>
    </ligand>
</feature>
<dbReference type="PROSITE" id="PS00104">
    <property type="entry name" value="EPSP_SYNTHASE_1"/>
    <property type="match status" value="1"/>
</dbReference>
<feature type="domain" description="Enolpyruvate transferase" evidence="10">
    <location>
        <begin position="5"/>
        <end position="426"/>
    </location>
</feature>
<feature type="binding site" evidence="9">
    <location>
        <position position="349"/>
    </location>
    <ligand>
        <name>phosphoenolpyruvate</name>
        <dbReference type="ChEBI" id="CHEBI:58702"/>
    </ligand>
</feature>
<comment type="caution">
    <text evidence="11">The sequence shown here is derived from an EMBL/GenBank/DDBJ whole genome shotgun (WGS) entry which is preliminary data.</text>
</comment>
<dbReference type="AlphaFoldDB" id="C4FJU9"/>
<accession>C4FJU9</accession>
<name>C4FJU9_9AQUI</name>
<evidence type="ECO:0000256" key="2">
    <source>
        <dbReference type="ARBA" id="ARBA00004811"/>
    </source>
</evidence>
<dbReference type="OrthoDB" id="9809920at2"/>
<evidence type="ECO:0000259" key="10">
    <source>
        <dbReference type="Pfam" id="PF00275"/>
    </source>
</evidence>
<proteinExistence type="inferred from homology"/>
<feature type="binding site" evidence="9">
    <location>
        <position position="26"/>
    </location>
    <ligand>
        <name>3-phosphoshikimate</name>
        <dbReference type="ChEBI" id="CHEBI:145989"/>
    </ligand>
</feature>
<evidence type="ECO:0000313" key="12">
    <source>
        <dbReference type="Proteomes" id="UP000005540"/>
    </source>
</evidence>
<keyword evidence="4 9" id="KW-0963">Cytoplasm</keyword>
<feature type="binding site" evidence="9">
    <location>
        <position position="168"/>
    </location>
    <ligand>
        <name>3-phosphoshikimate</name>
        <dbReference type="ChEBI" id="CHEBI:145989"/>
    </ligand>
</feature>
<evidence type="ECO:0000256" key="8">
    <source>
        <dbReference type="ARBA" id="ARBA00044633"/>
    </source>
</evidence>
<evidence type="ECO:0000256" key="9">
    <source>
        <dbReference type="HAMAP-Rule" id="MF_00210"/>
    </source>
</evidence>
<dbReference type="FunFam" id="3.65.10.10:FF:000006">
    <property type="entry name" value="3-phosphoshikimate 1-carboxyvinyltransferase"/>
    <property type="match status" value="1"/>
</dbReference>
<evidence type="ECO:0000256" key="1">
    <source>
        <dbReference type="ARBA" id="ARBA00002174"/>
    </source>
</evidence>
<dbReference type="GO" id="GO:0009073">
    <property type="term" value="P:aromatic amino acid family biosynthetic process"/>
    <property type="evidence" value="ECO:0007669"/>
    <property type="project" value="UniProtKB-KW"/>
</dbReference>
<dbReference type="RefSeq" id="WP_007546730.1">
    <property type="nucleotide sequence ID" value="NZ_ABZS01000069.1"/>
</dbReference>
<dbReference type="PANTHER" id="PTHR21090">
    <property type="entry name" value="AROM/DEHYDROQUINATE SYNTHASE"/>
    <property type="match status" value="1"/>
</dbReference>
<dbReference type="Pfam" id="PF00275">
    <property type="entry name" value="EPSP_synthase"/>
    <property type="match status" value="1"/>
</dbReference>
<dbReference type="GO" id="GO:0005737">
    <property type="term" value="C:cytoplasm"/>
    <property type="evidence" value="ECO:0007669"/>
    <property type="project" value="UniProtKB-SubCell"/>
</dbReference>
<feature type="binding site" evidence="9">
    <location>
        <position position="121"/>
    </location>
    <ligand>
        <name>phosphoenolpyruvate</name>
        <dbReference type="ChEBI" id="CHEBI:58702"/>
    </ligand>
</feature>
<feature type="active site" description="Proton acceptor" evidence="9">
    <location>
        <position position="318"/>
    </location>
</feature>
<comment type="catalytic activity">
    <reaction evidence="8">
        <text>3-phosphoshikimate + phosphoenolpyruvate = 5-O-(1-carboxyvinyl)-3-phosphoshikimate + phosphate</text>
        <dbReference type="Rhea" id="RHEA:21256"/>
        <dbReference type="ChEBI" id="CHEBI:43474"/>
        <dbReference type="ChEBI" id="CHEBI:57701"/>
        <dbReference type="ChEBI" id="CHEBI:58702"/>
        <dbReference type="ChEBI" id="CHEBI:145989"/>
        <dbReference type="EC" id="2.5.1.19"/>
    </reaction>
    <physiologicalReaction direction="left-to-right" evidence="8">
        <dbReference type="Rhea" id="RHEA:21257"/>
    </physiologicalReaction>
</comment>
<feature type="binding site" evidence="9">
    <location>
        <position position="345"/>
    </location>
    <ligand>
        <name>3-phosphoshikimate</name>
        <dbReference type="ChEBI" id="CHEBI:145989"/>
    </ligand>
</feature>
<keyword evidence="12" id="KW-1185">Reference proteome</keyword>
<dbReference type="NCBIfam" id="TIGR01356">
    <property type="entry name" value="aroA"/>
    <property type="match status" value="1"/>
</dbReference>
<evidence type="ECO:0000256" key="5">
    <source>
        <dbReference type="ARBA" id="ARBA00022605"/>
    </source>
</evidence>
<feature type="binding site" evidence="9">
    <location>
        <position position="21"/>
    </location>
    <ligand>
        <name>3-phosphoshikimate</name>
        <dbReference type="ChEBI" id="CHEBI:145989"/>
    </ligand>
</feature>
<dbReference type="CDD" id="cd01556">
    <property type="entry name" value="EPSP_synthase"/>
    <property type="match status" value="1"/>
</dbReference>
<comment type="pathway">
    <text evidence="2 9">Metabolic intermediate biosynthesis; chorismate biosynthesis; chorismate from D-erythrose 4-phosphate and phosphoenolpyruvate: step 6/7.</text>
</comment>
<dbReference type="PROSITE" id="PS00885">
    <property type="entry name" value="EPSP_SYNTHASE_2"/>
    <property type="match status" value="1"/>
</dbReference>
<evidence type="ECO:0000256" key="6">
    <source>
        <dbReference type="ARBA" id="ARBA00022679"/>
    </source>
</evidence>
<evidence type="ECO:0000256" key="7">
    <source>
        <dbReference type="ARBA" id="ARBA00023141"/>
    </source>
</evidence>
<dbReference type="SUPFAM" id="SSF55205">
    <property type="entry name" value="EPT/RTPC-like"/>
    <property type="match status" value="1"/>
</dbReference>
<comment type="caution">
    <text evidence="9">Lacks conserved residue(s) required for the propagation of feature annotation.</text>
</comment>
<dbReference type="PANTHER" id="PTHR21090:SF5">
    <property type="entry name" value="PENTAFUNCTIONAL AROM POLYPEPTIDE"/>
    <property type="match status" value="1"/>
</dbReference>
<dbReference type="InterPro" id="IPR013792">
    <property type="entry name" value="RNA3'P_cycl/enolpyr_Trfase_a/b"/>
</dbReference>
<dbReference type="Gene3D" id="3.65.10.10">
    <property type="entry name" value="Enolpyruvate transferase domain"/>
    <property type="match status" value="2"/>
</dbReference>
<dbReference type="EC" id="2.5.1.19" evidence="9"/>
<organism evidence="11 12">
    <name type="scientific">Sulfurihydrogenibium yellowstonense SS-5</name>
    <dbReference type="NCBI Taxonomy" id="432331"/>
    <lineage>
        <taxon>Bacteria</taxon>
        <taxon>Pseudomonadati</taxon>
        <taxon>Aquificota</taxon>
        <taxon>Aquificia</taxon>
        <taxon>Aquificales</taxon>
        <taxon>Hydrogenothermaceae</taxon>
        <taxon>Sulfurihydrogenibium</taxon>
    </lineage>
</organism>
<dbReference type="GO" id="GO:0008652">
    <property type="term" value="P:amino acid biosynthetic process"/>
    <property type="evidence" value="ECO:0007669"/>
    <property type="project" value="UniProtKB-KW"/>
</dbReference>
<reference evidence="11 12" key="1">
    <citation type="submission" date="2009-04" db="EMBL/GenBank/DDBJ databases">
        <authorList>
            <person name="Reysenbach A.-L."/>
            <person name="Heidelberg J.F."/>
            <person name="Nelson W.C."/>
        </authorList>
    </citation>
    <scope>NUCLEOTIDE SEQUENCE [LARGE SCALE GENOMIC DNA]</scope>
    <source>
        <strain evidence="11 12">SS-5</strain>
    </source>
</reference>
<comment type="function">
    <text evidence="1 9">Catalyzes the transfer of the enolpyruvyl moiety of phosphoenolpyruvate (PEP) to the 5-hydroxyl of shikimate-3-phosphate (S3P) to produce enolpyruvyl shikimate-3-phosphate and inorganic phosphate.</text>
</comment>
<feature type="binding site" evidence="9">
    <location>
        <position position="93"/>
    </location>
    <ligand>
        <name>phosphoenolpyruvate</name>
        <dbReference type="ChEBI" id="CHEBI:58702"/>
    </ligand>
</feature>
<evidence type="ECO:0000256" key="3">
    <source>
        <dbReference type="ARBA" id="ARBA00009948"/>
    </source>
</evidence>
<dbReference type="InterPro" id="IPR036968">
    <property type="entry name" value="Enolpyruvate_Tfrase_sf"/>
</dbReference>
<dbReference type="EMBL" id="ABZS01000069">
    <property type="protein sequence ID" value="EEP60641.1"/>
    <property type="molecule type" value="Genomic_DNA"/>
</dbReference>
<gene>
    <name evidence="9 11" type="primary">aroA</name>
    <name evidence="11" type="ORF">SULYE_0849</name>
</gene>
<feature type="binding site" evidence="9">
    <location>
        <position position="22"/>
    </location>
    <ligand>
        <name>3-phosphoshikimate</name>
        <dbReference type="ChEBI" id="CHEBI:145989"/>
    </ligand>
</feature>
<keyword evidence="6 9" id="KW-0808">Transferase</keyword>
<feature type="binding site" evidence="9">
    <location>
        <position position="21"/>
    </location>
    <ligand>
        <name>phosphoenolpyruvate</name>
        <dbReference type="ChEBI" id="CHEBI:58702"/>
    </ligand>
</feature>
<comment type="similarity">
    <text evidence="3 9">Belongs to the EPSP synthase family.</text>
</comment>
<dbReference type="InterPro" id="IPR001986">
    <property type="entry name" value="Enolpyruvate_Tfrase_dom"/>
</dbReference>
<feature type="binding site" evidence="9">
    <location>
        <position position="391"/>
    </location>
    <ligand>
        <name>phosphoenolpyruvate</name>
        <dbReference type="ChEBI" id="CHEBI:58702"/>
    </ligand>
</feature>
<comment type="subunit">
    <text evidence="9">Monomer.</text>
</comment>
<dbReference type="GO" id="GO:0003866">
    <property type="term" value="F:3-phosphoshikimate 1-carboxyvinyltransferase activity"/>
    <property type="evidence" value="ECO:0007669"/>
    <property type="project" value="UniProtKB-UniRule"/>
</dbReference>
<dbReference type="Proteomes" id="UP000005540">
    <property type="component" value="Unassembled WGS sequence"/>
</dbReference>
<evidence type="ECO:0000256" key="4">
    <source>
        <dbReference type="ARBA" id="ARBA00022490"/>
    </source>
</evidence>
<keyword evidence="7 9" id="KW-0057">Aromatic amino acid biosynthesis</keyword>
<dbReference type="InterPro" id="IPR023193">
    <property type="entry name" value="EPSP_synthase_CS"/>
</dbReference>
<keyword evidence="5 9" id="KW-0028">Amino-acid biosynthesis</keyword>
<dbReference type="InterPro" id="IPR006264">
    <property type="entry name" value="EPSP_synthase"/>
</dbReference>
<dbReference type="FunFam" id="3.65.10.10:FF:000005">
    <property type="entry name" value="3-phosphoshikimate 1-carboxyvinyltransferase"/>
    <property type="match status" value="1"/>
</dbReference>
<feature type="binding site" evidence="9">
    <location>
        <position position="168"/>
    </location>
    <ligand>
        <name>phosphoenolpyruvate</name>
        <dbReference type="ChEBI" id="CHEBI:58702"/>
    </ligand>
</feature>
<protein>
    <recommendedName>
        <fullName evidence="9">3-phosphoshikimate 1-carboxyvinyltransferase</fullName>
        <ecNumber evidence="9">2.5.1.19</ecNumber>
    </recommendedName>
    <alternativeName>
        <fullName evidence="9">5-enolpyruvylshikimate-3-phosphate synthase</fullName>
        <shortName evidence="9">EPSP synthase</shortName>
        <shortName evidence="9">EPSPS</shortName>
    </alternativeName>
</protein>
<dbReference type="PIRSF" id="PIRSF000505">
    <property type="entry name" value="EPSPS"/>
    <property type="match status" value="1"/>
</dbReference>
<dbReference type="GO" id="GO:0009423">
    <property type="term" value="P:chorismate biosynthetic process"/>
    <property type="evidence" value="ECO:0007669"/>
    <property type="project" value="UniProtKB-UniRule"/>
</dbReference>
<comment type="subcellular location">
    <subcellularLocation>
        <location evidence="9">Cytoplasm</location>
    </subcellularLocation>
</comment>
<dbReference type="UniPathway" id="UPA00053">
    <property type="reaction ID" value="UER00089"/>
</dbReference>
<evidence type="ECO:0000313" key="11">
    <source>
        <dbReference type="EMBL" id="EEP60641.1"/>
    </source>
</evidence>
<sequence>MEKTVKKVKRIEGSLRVPSDKSISHRAIILSSLADGISIVKNFLKAGDTLTTVNAYRKLGVEIVEKEGVYYIHGKGLDGLKEPDDFLDMGNSGTTTRLTLGVLAGFNFFTALTGDDSLRKRPMKRVAEPLSKMGAKIDGRKDGNLLPISIRGGKLTGIDFFNEKMSAQVKSAILLAGLFAKGETTVIEPVISRDHTENMLNSMGAYVSREFTKDGYRVTVKKADKLNPIHINVPADPSSAAFFAAAASVIPGSHIELKDVLVNPTRDGFFRKLKEMGAKVEYKNKRDEAGEIVADIYVSYHELKGVKVKPKEVPSMIDEIPLLAIIATQAEGETVITGAHELRVKESDRIKSVIENFKRLGLEAEELPDGMIIRGKQKVKGGIVDSYKDHRVAMGFAILGLVSEEGITIKDADCVYISYPEFFNHLEKVSK</sequence>
<feature type="binding site" evidence="9">
    <location>
        <position position="318"/>
    </location>
    <ligand>
        <name>3-phosphoshikimate</name>
        <dbReference type="ChEBI" id="CHEBI:145989"/>
    </ligand>
</feature>
<dbReference type="HAMAP" id="MF_00210">
    <property type="entry name" value="EPSP_synth"/>
    <property type="match status" value="1"/>
</dbReference>